<dbReference type="PANTHER" id="PTHR11388:SF142">
    <property type="entry name" value="SOLUTE CARRIER ORGANIC ANION TRANSPORTER FAMILY MEMBER 5A1"/>
    <property type="match status" value="1"/>
</dbReference>
<keyword evidence="12" id="KW-1185">Reference proteome</keyword>
<dbReference type="CDD" id="cd17404">
    <property type="entry name" value="MFS_SLCO5_OATP5"/>
    <property type="match status" value="1"/>
</dbReference>
<feature type="transmembrane region" description="Helical" evidence="9">
    <location>
        <begin position="383"/>
        <end position="408"/>
    </location>
</feature>
<keyword evidence="6 9" id="KW-0472">Membrane</keyword>
<feature type="transmembrane region" description="Helical" evidence="9">
    <location>
        <begin position="774"/>
        <end position="798"/>
    </location>
</feature>
<gene>
    <name evidence="11" type="primary">SLCO5A1_1</name>
    <name evidence="11" type="ORF">DERF_001032</name>
</gene>
<dbReference type="InterPro" id="IPR036259">
    <property type="entry name" value="MFS_trans_sf"/>
</dbReference>
<dbReference type="NCBIfam" id="TIGR00805">
    <property type="entry name" value="oat"/>
    <property type="match status" value="1"/>
</dbReference>
<reference evidence="11" key="2">
    <citation type="journal article" date="2022" name="Res Sq">
        <title>Comparative Genomics Reveals Insights into the Divergent Evolution of Astigmatic Mites and Household Pest Adaptations.</title>
        <authorList>
            <person name="Xiong Q."/>
            <person name="Wan A.T.-Y."/>
            <person name="Liu X.-Y."/>
            <person name="Fung C.S.-H."/>
            <person name="Xiao X."/>
            <person name="Malainual N."/>
            <person name="Hou J."/>
            <person name="Wang L."/>
            <person name="Wang M."/>
            <person name="Yang K."/>
            <person name="Cui Y."/>
            <person name="Leung E."/>
            <person name="Nong W."/>
            <person name="Shin S.-K."/>
            <person name="Au S."/>
            <person name="Jeong K.Y."/>
            <person name="Chew F.T."/>
            <person name="Hui J."/>
            <person name="Leung T.F."/>
            <person name="Tungtrongchitr A."/>
            <person name="Zhong N."/>
            <person name="Liu Z."/>
            <person name="Tsui S."/>
        </authorList>
    </citation>
    <scope>NUCLEOTIDE SEQUENCE</scope>
    <source>
        <strain evidence="11">Derf</strain>
        <tissue evidence="11">Whole organism</tissue>
    </source>
</reference>
<dbReference type="GO" id="GO:0015347">
    <property type="term" value="F:sodium-independent organic anion transmembrane transporter activity"/>
    <property type="evidence" value="ECO:0007669"/>
    <property type="project" value="TreeGrafter"/>
</dbReference>
<dbReference type="SUPFAM" id="SSF100895">
    <property type="entry name" value="Kazal-type serine protease inhibitors"/>
    <property type="match status" value="1"/>
</dbReference>
<feature type="region of interest" description="Disordered" evidence="8">
    <location>
        <begin position="936"/>
        <end position="970"/>
    </location>
</feature>
<name>A0A922ICU7_DERFA</name>
<feature type="compositionally biased region" description="Low complexity" evidence="8">
    <location>
        <begin position="60"/>
        <end position="78"/>
    </location>
</feature>
<comment type="subcellular location">
    <subcellularLocation>
        <location evidence="1">Cell membrane</location>
        <topology evidence="1">Multi-pass membrane protein</topology>
    </subcellularLocation>
</comment>
<feature type="transmembrane region" description="Helical" evidence="9">
    <location>
        <begin position="646"/>
        <end position="666"/>
    </location>
</feature>
<dbReference type="InterPro" id="IPR004156">
    <property type="entry name" value="OATP"/>
</dbReference>
<dbReference type="AlphaFoldDB" id="A0A922ICU7"/>
<keyword evidence="5 9" id="KW-1133">Transmembrane helix</keyword>
<evidence type="ECO:0000313" key="11">
    <source>
        <dbReference type="EMBL" id="KAH9526979.1"/>
    </source>
</evidence>
<dbReference type="Gene3D" id="1.20.1250.20">
    <property type="entry name" value="MFS general substrate transporter like domains"/>
    <property type="match status" value="1"/>
</dbReference>
<evidence type="ECO:0000256" key="4">
    <source>
        <dbReference type="ARBA" id="ARBA00022692"/>
    </source>
</evidence>
<feature type="transmembrane region" description="Helical" evidence="9">
    <location>
        <begin position="296"/>
        <end position="317"/>
    </location>
</feature>
<dbReference type="GO" id="GO:0016323">
    <property type="term" value="C:basolateral plasma membrane"/>
    <property type="evidence" value="ECO:0007669"/>
    <property type="project" value="TreeGrafter"/>
</dbReference>
<evidence type="ECO:0000256" key="8">
    <source>
        <dbReference type="SAM" id="MobiDB-lite"/>
    </source>
</evidence>
<evidence type="ECO:0000256" key="5">
    <source>
        <dbReference type="ARBA" id="ARBA00022989"/>
    </source>
</evidence>
<evidence type="ECO:0000256" key="9">
    <source>
        <dbReference type="SAM" id="Phobius"/>
    </source>
</evidence>
<dbReference type="InterPro" id="IPR036058">
    <property type="entry name" value="Kazal_dom_sf"/>
</dbReference>
<accession>A0A922ICU7</accession>
<reference evidence="11" key="1">
    <citation type="submission" date="2013-05" db="EMBL/GenBank/DDBJ databases">
        <authorList>
            <person name="Yim A.K.Y."/>
            <person name="Chan T.F."/>
            <person name="Ji K.M."/>
            <person name="Liu X.Y."/>
            <person name="Zhou J.W."/>
            <person name="Li R.Q."/>
            <person name="Yang K.Y."/>
            <person name="Li J."/>
            <person name="Li M."/>
            <person name="Law P.T.W."/>
            <person name="Wu Y.L."/>
            <person name="Cai Z.L."/>
            <person name="Qin H."/>
            <person name="Bao Y."/>
            <person name="Leung R.K.K."/>
            <person name="Ng P.K.S."/>
            <person name="Zou J."/>
            <person name="Zhong X.J."/>
            <person name="Ran P.X."/>
            <person name="Zhong N.S."/>
            <person name="Liu Z.G."/>
            <person name="Tsui S.K.W."/>
        </authorList>
    </citation>
    <scope>NUCLEOTIDE SEQUENCE</scope>
    <source>
        <strain evidence="11">Derf</strain>
        <tissue evidence="11">Whole organism</tissue>
    </source>
</reference>
<feature type="transmembrane region" description="Helical" evidence="9">
    <location>
        <begin position="469"/>
        <end position="491"/>
    </location>
</feature>
<dbReference type="Pfam" id="PF03137">
    <property type="entry name" value="OATP"/>
    <property type="match status" value="1"/>
</dbReference>
<dbReference type="PROSITE" id="PS51465">
    <property type="entry name" value="KAZAL_2"/>
    <property type="match status" value="1"/>
</dbReference>
<feature type="region of interest" description="Disordered" evidence="8">
    <location>
        <begin position="1"/>
        <end position="102"/>
    </location>
</feature>
<feature type="compositionally biased region" description="Low complexity" evidence="8">
    <location>
        <begin position="940"/>
        <end position="961"/>
    </location>
</feature>
<keyword evidence="3" id="KW-1003">Cell membrane</keyword>
<dbReference type="PANTHER" id="PTHR11388">
    <property type="entry name" value="ORGANIC ANION TRANSPORTER"/>
    <property type="match status" value="1"/>
</dbReference>
<dbReference type="InterPro" id="IPR002350">
    <property type="entry name" value="Kazal_dom"/>
</dbReference>
<sequence>MSNPNKEIQSSSSSSSNGGGGGKHYHHHHHHYHHHHHKMHCSGESGGIYPQQPPPPTAPPSSSSSIQQQQQQQQQQLQTHHSHHHRPRYIHGHRRAKSAGNATSVRDYSYYAATGLYAHQSGESLQQQIALDKSGPIIALALPNLKKTSSEKTIHYDATYPPYYFPLHHHTSSIAGDPNVSIKYSSLKMRSTVGVGDTDTDNLDVEKIECGCWSLKFNSLRQYATIQFFVFLCCILVTLQQALSSGYFNSVITTIEKRFDISSQMSGAIVSTFEIGNLATIIFVSYFGTHRHIPRWIGTGIVVTAIGSLIFSLPHFMSLKSPLSSMHNGKNQSDQQYLDNTCRIPKPALTSPFLEKASQFINLGLLDDDPNCLQESNYHAPQMLVFMLAMVLIGCGGTPIFTLGTTYIDDHVPKESSSMYMGCMYSMVAFGLVCGFLLGGFFINVHENALGTGVVPEDIFPGHTKWIGAWWAGFILLGILLLIISIPFFIFPKSLKAKKSKELIVALPSGGGGGGGCHSYTGNNCSSNNNSNSNNVKTNCGDDPNGTMNSKNTKYGRKLGEIPACMWRLACNPVYMVTCLGSCMELAIVSGFLIFLPKYLETQFSLGKSQANLFAGGIAIPGACFGIFLGGYILKRFQLTPKGAIQVVLFFNIICMGLYTALYFLGCENVKMAGTTLPYANTTRFQDTFSVNLTAECNLGCRCSSNDLEPVCDVRNKISYYSPCFAGCTSVDNSRDIRNYSNCACLLSNNNNNHEITMVPIVTPGPCHQICTAMVPFMVLLFIITLVVSITQMPVVMITLRSVDEEERSLALGMQFVLFRLFGYIPSPIVFGNVIDSTCLVWKNHCGEQGGFCLLYNIEQFRLRYVGVCSAFKITAAILFFFDLLLICYREKKELKKLQMKNGTFTTDEVISSIISLDRLSVFGWSVAPETIAEADEEQQPLGGQQQHQQQQMQDSDYNSAIDDDDENLSSNSSLIPVPIGVGNLIAINDNHDNNNGDNNDNQTTMMIPSSNINSIQIEMLPSSSTSKHYHHHHRSESLV</sequence>
<comment type="caution">
    <text evidence="11">The sequence shown here is derived from an EMBL/GenBank/DDBJ whole genome shotgun (WGS) entry which is preliminary data.</text>
</comment>
<evidence type="ECO:0000313" key="12">
    <source>
        <dbReference type="Proteomes" id="UP000790347"/>
    </source>
</evidence>
<feature type="compositionally biased region" description="Basic residues" evidence="8">
    <location>
        <begin position="23"/>
        <end position="40"/>
    </location>
</feature>
<keyword evidence="4 9" id="KW-0812">Transmembrane</keyword>
<feature type="domain" description="Kazal-like" evidence="10">
    <location>
        <begin position="691"/>
        <end position="744"/>
    </location>
</feature>
<evidence type="ECO:0000256" key="6">
    <source>
        <dbReference type="ARBA" id="ARBA00023136"/>
    </source>
</evidence>
<evidence type="ECO:0000256" key="3">
    <source>
        <dbReference type="ARBA" id="ARBA00022475"/>
    </source>
</evidence>
<dbReference type="SUPFAM" id="SSF103473">
    <property type="entry name" value="MFS general substrate transporter"/>
    <property type="match status" value="1"/>
</dbReference>
<feature type="transmembrane region" description="Helical" evidence="9">
    <location>
        <begin position="223"/>
        <end position="243"/>
    </location>
</feature>
<feature type="compositionally biased region" description="Basic residues" evidence="8">
    <location>
        <begin position="80"/>
        <end position="97"/>
    </location>
</feature>
<feature type="transmembrane region" description="Helical" evidence="9">
    <location>
        <begin position="865"/>
        <end position="889"/>
    </location>
</feature>
<evidence type="ECO:0000256" key="1">
    <source>
        <dbReference type="ARBA" id="ARBA00004651"/>
    </source>
</evidence>
<evidence type="ECO:0000259" key="10">
    <source>
        <dbReference type="PROSITE" id="PS51465"/>
    </source>
</evidence>
<evidence type="ECO:0000256" key="7">
    <source>
        <dbReference type="ARBA" id="ARBA00023157"/>
    </source>
</evidence>
<dbReference type="EMBL" id="ASGP02000001">
    <property type="protein sequence ID" value="KAH9526979.1"/>
    <property type="molecule type" value="Genomic_DNA"/>
</dbReference>
<evidence type="ECO:0000256" key="2">
    <source>
        <dbReference type="ARBA" id="ARBA00009657"/>
    </source>
</evidence>
<feature type="transmembrane region" description="Helical" evidence="9">
    <location>
        <begin position="574"/>
        <end position="594"/>
    </location>
</feature>
<comment type="similarity">
    <text evidence="2">Belongs to the organo anion transporter (TC 2.A.60) family.</text>
</comment>
<keyword evidence="7" id="KW-1015">Disulfide bond</keyword>
<dbReference type="Proteomes" id="UP000790347">
    <property type="component" value="Unassembled WGS sequence"/>
</dbReference>
<proteinExistence type="inferred from homology"/>
<protein>
    <submittedName>
        <fullName evidence="11">Solute carrier organic anion transporter member 5A1</fullName>
    </submittedName>
</protein>
<dbReference type="SUPFAM" id="SSF81995">
    <property type="entry name" value="beta-sandwich domain of Sec23/24"/>
    <property type="match status" value="1"/>
</dbReference>
<feature type="transmembrane region" description="Helical" evidence="9">
    <location>
        <begin position="420"/>
        <end position="443"/>
    </location>
</feature>
<dbReference type="GO" id="GO:0043252">
    <property type="term" value="P:sodium-independent organic anion transport"/>
    <property type="evidence" value="ECO:0007669"/>
    <property type="project" value="TreeGrafter"/>
</dbReference>
<organism evidence="11 12">
    <name type="scientific">Dermatophagoides farinae</name>
    <name type="common">American house dust mite</name>
    <dbReference type="NCBI Taxonomy" id="6954"/>
    <lineage>
        <taxon>Eukaryota</taxon>
        <taxon>Metazoa</taxon>
        <taxon>Ecdysozoa</taxon>
        <taxon>Arthropoda</taxon>
        <taxon>Chelicerata</taxon>
        <taxon>Arachnida</taxon>
        <taxon>Acari</taxon>
        <taxon>Acariformes</taxon>
        <taxon>Sarcoptiformes</taxon>
        <taxon>Astigmata</taxon>
        <taxon>Psoroptidia</taxon>
        <taxon>Analgoidea</taxon>
        <taxon>Pyroglyphidae</taxon>
        <taxon>Dermatophagoidinae</taxon>
        <taxon>Dermatophagoides</taxon>
    </lineage>
</organism>
<feature type="transmembrane region" description="Helical" evidence="9">
    <location>
        <begin position="810"/>
        <end position="831"/>
    </location>
</feature>
<feature type="transmembrane region" description="Helical" evidence="9">
    <location>
        <begin position="614"/>
        <end position="634"/>
    </location>
</feature>
<feature type="transmembrane region" description="Helical" evidence="9">
    <location>
        <begin position="263"/>
        <end position="284"/>
    </location>
</feature>